<dbReference type="Proteomes" id="UP001487740">
    <property type="component" value="Unassembled WGS sequence"/>
</dbReference>
<feature type="compositionally biased region" description="Low complexity" evidence="1">
    <location>
        <begin position="1490"/>
        <end position="1905"/>
    </location>
</feature>
<organism evidence="3 4">
    <name type="scientific">Scylla paramamosain</name>
    <name type="common">Mud crab</name>
    <dbReference type="NCBI Taxonomy" id="85552"/>
    <lineage>
        <taxon>Eukaryota</taxon>
        <taxon>Metazoa</taxon>
        <taxon>Ecdysozoa</taxon>
        <taxon>Arthropoda</taxon>
        <taxon>Crustacea</taxon>
        <taxon>Multicrustacea</taxon>
        <taxon>Malacostraca</taxon>
        <taxon>Eumalacostraca</taxon>
        <taxon>Eucarida</taxon>
        <taxon>Decapoda</taxon>
        <taxon>Pleocyemata</taxon>
        <taxon>Brachyura</taxon>
        <taxon>Eubrachyura</taxon>
        <taxon>Portunoidea</taxon>
        <taxon>Portunidae</taxon>
        <taxon>Portuninae</taxon>
        <taxon>Scylla</taxon>
    </lineage>
</organism>
<feature type="region of interest" description="Disordered" evidence="1">
    <location>
        <begin position="2779"/>
        <end position="2799"/>
    </location>
</feature>
<dbReference type="PANTHER" id="PTHR47641">
    <property type="entry name" value="PERIAXIN-LIKE"/>
    <property type="match status" value="1"/>
</dbReference>
<keyword evidence="4" id="KW-1185">Reference proteome</keyword>
<name>A0AAW0TFU3_SCYPA</name>
<comment type="caution">
    <text evidence="3">The sequence shown here is derived from an EMBL/GenBank/DDBJ whole genome shotgun (WGS) entry which is preliminary data.</text>
</comment>
<proteinExistence type="predicted"/>
<accession>A0AAW0TFU3</accession>
<feature type="compositionally biased region" description="Polar residues" evidence="1">
    <location>
        <begin position="1327"/>
        <end position="1340"/>
    </location>
</feature>
<dbReference type="PANTHER" id="PTHR47641:SF1">
    <property type="entry name" value="GOLGI-ASSOCIATED OLFACTORY SIGNALING REGULATOR"/>
    <property type="match status" value="1"/>
</dbReference>
<feature type="signal peptide" evidence="2">
    <location>
        <begin position="1"/>
        <end position="22"/>
    </location>
</feature>
<feature type="compositionally biased region" description="Polar residues" evidence="1">
    <location>
        <begin position="2492"/>
        <end position="2512"/>
    </location>
</feature>
<feature type="compositionally biased region" description="Polar residues" evidence="1">
    <location>
        <begin position="1347"/>
        <end position="1391"/>
    </location>
</feature>
<feature type="region of interest" description="Disordered" evidence="1">
    <location>
        <begin position="1984"/>
        <end position="2099"/>
    </location>
</feature>
<feature type="region of interest" description="Disordered" evidence="1">
    <location>
        <begin position="2846"/>
        <end position="2878"/>
    </location>
</feature>
<feature type="region of interest" description="Disordered" evidence="1">
    <location>
        <begin position="1288"/>
        <end position="1307"/>
    </location>
</feature>
<feature type="compositionally biased region" description="Polar residues" evidence="1">
    <location>
        <begin position="2779"/>
        <end position="2791"/>
    </location>
</feature>
<feature type="region of interest" description="Disordered" evidence="1">
    <location>
        <begin position="25"/>
        <end position="53"/>
    </location>
</feature>
<dbReference type="EMBL" id="JARAKH010000030">
    <property type="protein sequence ID" value="KAK8386605.1"/>
    <property type="molecule type" value="Genomic_DNA"/>
</dbReference>
<feature type="compositionally biased region" description="Basic and acidic residues" evidence="1">
    <location>
        <begin position="1997"/>
        <end position="2097"/>
    </location>
</feature>
<feature type="compositionally biased region" description="Low complexity" evidence="1">
    <location>
        <begin position="1392"/>
        <end position="1413"/>
    </location>
</feature>
<feature type="region of interest" description="Disordered" evidence="1">
    <location>
        <begin position="1321"/>
        <end position="1908"/>
    </location>
</feature>
<reference evidence="3 4" key="1">
    <citation type="submission" date="2023-03" db="EMBL/GenBank/DDBJ databases">
        <title>High-quality genome of Scylla paramamosain provides insights in environmental adaptation.</title>
        <authorList>
            <person name="Zhang L."/>
        </authorList>
    </citation>
    <scope>NUCLEOTIDE SEQUENCE [LARGE SCALE GENOMIC DNA]</scope>
    <source>
        <strain evidence="3">LZ_2023a</strain>
        <tissue evidence="3">Muscle</tissue>
    </source>
</reference>
<feature type="compositionally biased region" description="Polar residues" evidence="1">
    <location>
        <begin position="1414"/>
        <end position="1489"/>
    </location>
</feature>
<evidence type="ECO:0000313" key="3">
    <source>
        <dbReference type="EMBL" id="KAK8386605.1"/>
    </source>
</evidence>
<keyword evidence="2" id="KW-0732">Signal</keyword>
<feature type="region of interest" description="Disordered" evidence="1">
    <location>
        <begin position="2492"/>
        <end position="2538"/>
    </location>
</feature>
<evidence type="ECO:0000256" key="1">
    <source>
        <dbReference type="SAM" id="MobiDB-lite"/>
    </source>
</evidence>
<gene>
    <name evidence="3" type="ORF">O3P69_017830</name>
</gene>
<feature type="chain" id="PRO_5043810709" evidence="2">
    <location>
        <begin position="23"/>
        <end position="4111"/>
    </location>
</feature>
<protein>
    <submittedName>
        <fullName evidence="3">Uncharacterized protein</fullName>
    </submittedName>
</protein>
<evidence type="ECO:0000256" key="2">
    <source>
        <dbReference type="SAM" id="SignalP"/>
    </source>
</evidence>
<sequence>MARSRWILGWLLVLLLLTAGEGGNHSRSATESEVAQEFTPEGAAGVSGSSVNMVRSSPTANAEKIKLHLVKQLLGKAEDLTKEYISATTAMNLPAGTVPKLELSGNTSEAGGRQWHLGTALSQFDLSFFNSNTSVDIINQVEEMVSLGLRSAQKMYMIEWRGRLILAVIEASGVSLYAIEPKTHRVQRTEGPTGRLSCNFAIVAGGHLVLTCIMADESKQHEKLGMERSTMKKVKVYIINENPMTPGRGALSYRFVHDIDVDSPRYIETWSQNKETFCVIISGEVMRRVSDRQVHFTRHTTSALYRWIGNHFDNWELLPGTSPVAAHHFMVNEFHYLAFANFQNNKGQHNCHSMIFRYYVDQGRYLPFQTVETRGAWHLQSFTLGRKRFQHTFLAIANFCEDTNTGTCNHHTISTIYHYDEGKFKPFQEIETSYAIQWMAVQVNMAVLIALVSKKGVTFYQYNGWKFVPTPVQPSHLPFSVGVTSLAATFWDGRLVLGVTNADKDKATGHPSLYSLSFTTRDDLEEVYYQLKELCEGLRRQTYGREVAELTRQAATTPRTTKPHTFPRRVTIKGNLRVQAASRATEVFSQGRRIPNGGGQTEARMEALEGTLEQARRRLSTMLPAAGPVAWPAHLHFANLMSAGTQVSSAAEVQALWINGESAPMLRHMVPLHAATRLRNLTLEQVEFKAPASVDHLHGKPIFTFITLNGHHEVSGNFIFQGPIKVQEVMVSNTLDGVKVDPRSLLLTTHAQTHAGSLKCQSLHSNTLDVAVVNDVAMDKLLSSLIIRSANITITGQLRVMGDIVYDGHLRVRDTRNLDLTNALLMKSLQKQVVFGGHQMSELEAPSMTTEGRLNTVQIPAEVFLNGSQHSYTVTSSSFSHVRATSASVLQKLNSITVTDGRLDVLLLSGYQIVTAPKSFTSLQLLEQNSPSYRSANTRHRRWSIGTCGSLKNRRPKTPNARIEALLLALRGVAAAQDLLSFLTEVQPGHFLVPLRTQLLFTLLKVDVNCAFIFLEDTERVMFFDIMTEDWRNEDNESVLVLSHQDLKMMVKEVMNYKMEMTNLLHGIQYRWYDIWLLISKALQKVDDIHDSLNVVRLLIDIIVSDDTMTPDISHHCQSVCGLQKDDDPLTLKCTRAALLTLRVAQRIARYPVIGSGMSQLSESQRMTFLKGAMQHDLGRLVEFLSTEEGLLPAVRAALPCGMVSLRPVIDNEHDILKMLEQYEKELLILSTYRDDQNDSPEGRERNYNSISPGVNIRERVSTEISTITSAIVKDGFIATQESLPNITKESSIATPESTKNPTTKESNTYTTVELYTTTGTEKLATGESTTATNDNPSTFTDEEASVLTTEQASALTNEEASTLTNEEASTLTNEEASTLTNEEASTFSNKEASTFTSEEASTFSNEEASSFTNEEASSFTNEEASTFTNEEASTFTNEEASTFTNEEASTFTNEEASTLTNEEASTLTNEEASTLTNEEASTLTNEEASTLTNEEASTLSTEEASTLSTEEASTLSTEEASTLSTEEASTISAEEASTISAKEASTFSAEEASTFSAEEASTLSTEEASTLSTEEASTLSTEEASTLSTEEASTLSTEEASTISTEEASTLSTEEASTLSTEEASTISTEEASTLSTEEASTLSTEEASTISTEEASTLSTEEASTISTEEASTLSTEEASTLSTEEASTISTEEASTLSTEEASTISTEEASTLSTEEASTLSTEEASTLSTEEASTISAEEASTISAKEASTFSAEEASTFSAEEASTLSTEEASTLSTEEASTLSTEEASTLSTEEASTLSTEEASTISTEEASTLSTEEASTLSTEEASTISTEEASTLSTEEASTLSTEEASTISTEEASTLSTEEASTISTEEASTLSTEEASTLSTEEASTISTEEAPILSAEEAPILSAEEAPILSAEEAPILSAEEAPILSAEEAPILSAEEAPILSAEEAPILSAEEAPTLSAEEAPILSAEEAPTLSAEEASTVTHEEASTVTHEEASTVTHEEASTVTHEEASTVTHEEASTVTHEEAFTVTHEEASTVTHEEASTVTHEEASTVTHEEASTVTHEEPSTVTHEEASTVTHEEASTTANMFSTVLISSEKSFPTASEEPFTEQPYTGVTVKVSTRSSHGSFTTHSLESSFDDSFPTHNSWSVQSPRTATPALPQMHVDPKLKGQTDNHNYGESITHTFRYVRDRNSNGSMPTSHRLMSEDWQRLKRELPHSVTGSALIASSILMVVSRTGNINSLSTEISLTQQNSHSVHSEYFSNLVPLKNIPNSDVYRVNSVYTPYLSFSNKIPASKTESGASLEVPKSLSKRRAEALVVPSAFHYVSVVKGNTGDVSHVTTVTLVQHLTTIINCTSCVFQYQIFQTTANHTLSAHLSASTVTHKTLTIMMSSSSTRIDCTNCAFQCHIFTTRETEAGWMPSSVHVTRSTIPGQGSATVIFPSSIPEPSYKFPHGSTISIQPTLYSARTFNAYSTTTEKSSAPSVSSQQPWTVSSGESKFESPHISVEPSREPSSFTPYIPSRPSDEKCDNIPAHYYVDSVRKDVLLAWLEAALLYFEEILSINPMVISEELERKPERIEITISLRKIYELMENTTKIVKLILKNLFYELEINELEISELNLILESEKFRTRMRTHLCFLNSFPDKVKKGLDEVKALAVLGKKRIILLLHCFGRNDWSYENEIEKAEVLWESEDDTDIPVSSRKDMNNQSGEATTDSHTLYITHGNTTTDCWLTSSDIMSPPMIGPTAPTIRDYDLSSWSAHYSTKSNDTTSDSVITNSESTTTSTIFSSSKTNWLTYSHVSVTPPFKPNGSSHGRAKQVTYGYNKITSIPNGTPISSEDAVPAPRPHTETNPSKPPHREDNHGSWVVGRVAGHRLQDLVDRSFAHLPMRREAAFFIESNMARLNNITFKSGLRIQQLQGVDTGHLLRHGVPIHGSTIHANLTFTNPIQVGGPLRVSRVNGTLAASFVTLGGHHTLPHPFVFMGPITAAARVRVRNKINGLDLVLFSKSVALTSSATRQVLRHPINFTQVSAQRVFFATGRVRDVALEDLVPLGQPAIITGRKIFQDVKVREGETRTAALSVRYINDVNVTDLFANSLTTNPETKQVLSGPIMFMNLVVLGKLVTSRGLGAHSSSGMQSLRIDRIAAQVMYRDKDGKLEGNLLLKGRASVKDLTFRDSLDSVPAASYDSGWLLKATPQSFSGRVVLAGVRSGAVIVASGAKVQEVDISRLLTATIKVNEDAVVSFPMKLGENVWAARVRVSGAVQGWNLSSEAILQNSSGVVFVARKTFLGDFHVSGTLTAANLGGMAASSLCGEGSRKNLEIVGAVQLTSPVRTDTVHLGQHVLKKDTVDDYWLLNRHAILPHNMMFYKMTAHHIKADSVNGVDIVKLSTLLLRRTCRSGDHQVMTGRFFAPVLIVQSLFTPSVSTSRLNSRPLSDIHNLFIRNGQQTIKGHWMLQQVQSLESLITLGHANGIPMTDFCMIKKPCVITARKIFAHDLTVKRDLHVEAGRTVQGVDVSEALRQAVNAATCGHVPGVTTFTGKLTVPRLRVNGLVDGFKVSSKDVLTASGAQVMTGQMNIRKEGMVAVAGPSIRAEDGLFNRWNLSDHWRRGFRRGQDNIVREMVIFPNLAVFRNATENHRNLRRLSDQTGLARTNQNLNGLLGNAEQAISGVARELWGWRSLQTLRGTAARLVPLWMLDGSGGVPSSCPEYMAVISLSGYTRLLVYSSDQRKFINTGVVLRGGCTRAVAGYKTRGENYVITAHTCTGNSSHSTSTTIGSFHQGAAIQEAVQVWRITAHGPQHLQRIGTGALDVQVAEVGQRICLVVAVAIGNGTLVYCSSGSRGTFSGPRHLNTGCPKKISVVLHRDSRGRLMTLLAVVGQNRNALHDSALTLWLHDAEQDNFIQVEREPLRGVQWVDMTVHGADLFLAVASRGFTGDTTGEIIVYWVNMHGDLPPLLYFGSLRKTFQTAANPEKLYSPRPQPFLHRLQTLAVQLPLETHFVAMPSGPLYLFVIGEQGNVTRFAQRGVHRFAKEGLYHAPGRQQVQVWRCVEEDGEVSIKMAMSGSQCRQEHCSGPGHKDVELLEANFRPGPPAIH</sequence>
<evidence type="ECO:0000313" key="4">
    <source>
        <dbReference type="Proteomes" id="UP001487740"/>
    </source>
</evidence>